<protein>
    <submittedName>
        <fullName evidence="1">Uncharacterized protein</fullName>
    </submittedName>
</protein>
<dbReference type="Proteomes" id="UP000520814">
    <property type="component" value="Unassembled WGS sequence"/>
</dbReference>
<organism evidence="1 2">
    <name type="scientific">Armatimonas rosea</name>
    <dbReference type="NCBI Taxonomy" id="685828"/>
    <lineage>
        <taxon>Bacteria</taxon>
        <taxon>Bacillati</taxon>
        <taxon>Armatimonadota</taxon>
        <taxon>Armatimonadia</taxon>
        <taxon>Armatimonadales</taxon>
        <taxon>Armatimonadaceae</taxon>
        <taxon>Armatimonas</taxon>
    </lineage>
</organism>
<evidence type="ECO:0000313" key="2">
    <source>
        <dbReference type="Proteomes" id="UP000520814"/>
    </source>
</evidence>
<keyword evidence="2" id="KW-1185">Reference proteome</keyword>
<evidence type="ECO:0000313" key="1">
    <source>
        <dbReference type="EMBL" id="MBB6052359.1"/>
    </source>
</evidence>
<sequence length="135" mass="14916">MRLDHETVGLYAETLVRQAAASNLLLDYSQASLGTLDGLLAGSDEHYALLPDAQRELVIFYAGCYVGEVIVRTLDGLWQFAPAWHESTVVVPRASGGVEVRPFEKLSRRLAEGESSNRLTEYLQGILELLQELPV</sequence>
<comment type="caution">
    <text evidence="1">The sequence shown here is derived from an EMBL/GenBank/DDBJ whole genome shotgun (WGS) entry which is preliminary data.</text>
</comment>
<proteinExistence type="predicted"/>
<gene>
    <name evidence="1" type="ORF">HNQ39_004180</name>
</gene>
<name>A0A7W9SUA1_ARMRO</name>
<dbReference type="RefSeq" id="WP_184201262.1">
    <property type="nucleotide sequence ID" value="NZ_JACHGW010000004.1"/>
</dbReference>
<dbReference type="AlphaFoldDB" id="A0A7W9SUA1"/>
<reference evidence="1 2" key="1">
    <citation type="submission" date="2020-08" db="EMBL/GenBank/DDBJ databases">
        <title>Genomic Encyclopedia of Type Strains, Phase IV (KMG-IV): sequencing the most valuable type-strain genomes for metagenomic binning, comparative biology and taxonomic classification.</title>
        <authorList>
            <person name="Goeker M."/>
        </authorList>
    </citation>
    <scope>NUCLEOTIDE SEQUENCE [LARGE SCALE GENOMIC DNA]</scope>
    <source>
        <strain evidence="1 2">DSM 23562</strain>
    </source>
</reference>
<accession>A0A7W9SUA1</accession>
<dbReference type="EMBL" id="JACHGW010000004">
    <property type="protein sequence ID" value="MBB6052359.1"/>
    <property type="molecule type" value="Genomic_DNA"/>
</dbReference>